<name>A0A4T2BDL1_9MICO</name>
<dbReference type="Proteomes" id="UP000306192">
    <property type="component" value="Unassembled WGS sequence"/>
</dbReference>
<proteinExistence type="predicted"/>
<dbReference type="SUPFAM" id="SSF53955">
    <property type="entry name" value="Lysozyme-like"/>
    <property type="match status" value="1"/>
</dbReference>
<keyword evidence="2" id="KW-1185">Reference proteome</keyword>
<reference evidence="1 2" key="1">
    <citation type="journal article" date="2019" name="Microorganisms">
        <title>Systematic Affiliation and Genome Analysis of Subtercola vilae DB165(T) with Particular Emphasis on Cold Adaptation of an Isolate from a High-Altitude Cold Volcano Lake.</title>
        <authorList>
            <person name="Villalobos A.S."/>
            <person name="Wiese J."/>
            <person name="Imhoff J.F."/>
            <person name="Dorador C."/>
            <person name="Keller A."/>
            <person name="Hentschel U."/>
        </authorList>
    </citation>
    <scope>NUCLEOTIDE SEQUENCE [LARGE SCALE GENOMIC DNA]</scope>
    <source>
        <strain evidence="1 2">DB165</strain>
    </source>
</reference>
<dbReference type="EMBL" id="QYRT01000062">
    <property type="protein sequence ID" value="TIH29275.1"/>
    <property type="molecule type" value="Genomic_DNA"/>
</dbReference>
<comment type="caution">
    <text evidence="1">The sequence shown here is derived from an EMBL/GenBank/DDBJ whole genome shotgun (WGS) entry which is preliminary data.</text>
</comment>
<evidence type="ECO:0008006" key="3">
    <source>
        <dbReference type="Google" id="ProtNLM"/>
    </source>
</evidence>
<gene>
    <name evidence="1" type="ORF">D4765_17965</name>
</gene>
<evidence type="ECO:0000313" key="2">
    <source>
        <dbReference type="Proteomes" id="UP000306192"/>
    </source>
</evidence>
<evidence type="ECO:0000313" key="1">
    <source>
        <dbReference type="EMBL" id="TIH29275.1"/>
    </source>
</evidence>
<dbReference type="OrthoDB" id="9766277at2"/>
<protein>
    <recommendedName>
        <fullName evidence="3">Phospholipase</fullName>
    </recommendedName>
</protein>
<sequence>MSSAAASRATRRAAFAARRHSYRSKLVIATAVVAVGLVAGTGFVVQSAVADSQATAAAHAVALARTQASLDSTTEKSLAVANAQTAIAAADLVVAEAQAKTDTSGLTSTISTLSNYTLLDPKTVTGLTAQTAEKTTVVVAAAAEADRVAAVAAAQAAADAAAAAAAAEALAEANTPSGAKATAENLASSEYGWGSDQFSCLVSLWQKESGWSYTASNGSSGAAGIPQALPGSKMASIASDWQTNAATQVAWGLKYIASSYGSPCSAWSHSQSVNWY</sequence>
<accession>A0A4T2BDL1</accession>
<organism evidence="1 2">
    <name type="scientific">Subtercola vilae</name>
    <dbReference type="NCBI Taxonomy" id="2056433"/>
    <lineage>
        <taxon>Bacteria</taxon>
        <taxon>Bacillati</taxon>
        <taxon>Actinomycetota</taxon>
        <taxon>Actinomycetes</taxon>
        <taxon>Micrococcales</taxon>
        <taxon>Microbacteriaceae</taxon>
        <taxon>Subtercola</taxon>
    </lineage>
</organism>
<dbReference type="AlphaFoldDB" id="A0A4T2BDL1"/>
<dbReference type="InterPro" id="IPR023346">
    <property type="entry name" value="Lysozyme-like_dom_sf"/>
</dbReference>